<accession>A0ABX8QRF6</accession>
<dbReference type="Proteomes" id="UP001049518">
    <property type="component" value="Chromosome"/>
</dbReference>
<evidence type="ECO:0000256" key="1">
    <source>
        <dbReference type="SAM" id="MobiDB-lite"/>
    </source>
</evidence>
<keyword evidence="2" id="KW-1133">Transmembrane helix</keyword>
<protein>
    <submittedName>
        <fullName evidence="3">Uncharacterized protein</fullName>
    </submittedName>
</protein>
<dbReference type="EMBL" id="CP059572">
    <property type="protein sequence ID" value="QXJ21011.1"/>
    <property type="molecule type" value="Genomic_DNA"/>
</dbReference>
<feature type="compositionally biased region" description="Low complexity" evidence="1">
    <location>
        <begin position="69"/>
        <end position="87"/>
    </location>
</feature>
<gene>
    <name evidence="3" type="ORF">AGRA3207_001817</name>
</gene>
<proteinExistence type="predicted"/>
<keyword evidence="4" id="KW-1185">Reference proteome</keyword>
<sequence>MADTFGRCRFFKIAAFVLGAILCGLGLAALAALAPRGGRHRRAPRREPRRVPHRDPRRQIDGHGHEVTAPQPDARPASQSQSQAQYG</sequence>
<feature type="compositionally biased region" description="Basic and acidic residues" evidence="1">
    <location>
        <begin position="45"/>
        <end position="66"/>
    </location>
</feature>
<organism evidence="3 4">
    <name type="scientific">Actinomadura graeca</name>
    <dbReference type="NCBI Taxonomy" id="2750812"/>
    <lineage>
        <taxon>Bacteria</taxon>
        <taxon>Bacillati</taxon>
        <taxon>Actinomycetota</taxon>
        <taxon>Actinomycetes</taxon>
        <taxon>Streptosporangiales</taxon>
        <taxon>Thermomonosporaceae</taxon>
        <taxon>Actinomadura</taxon>
    </lineage>
</organism>
<feature type="region of interest" description="Disordered" evidence="1">
    <location>
        <begin position="34"/>
        <end position="87"/>
    </location>
</feature>
<evidence type="ECO:0000256" key="2">
    <source>
        <dbReference type="SAM" id="Phobius"/>
    </source>
</evidence>
<feature type="transmembrane region" description="Helical" evidence="2">
    <location>
        <begin position="13"/>
        <end position="34"/>
    </location>
</feature>
<name>A0ABX8QRF6_9ACTN</name>
<keyword evidence="2" id="KW-0472">Membrane</keyword>
<dbReference type="RefSeq" id="WP_231334129.1">
    <property type="nucleotide sequence ID" value="NZ_CP059572.1"/>
</dbReference>
<evidence type="ECO:0000313" key="4">
    <source>
        <dbReference type="Proteomes" id="UP001049518"/>
    </source>
</evidence>
<keyword evidence="2" id="KW-0812">Transmembrane</keyword>
<reference evidence="3" key="1">
    <citation type="submission" date="2020-07" db="EMBL/GenBank/DDBJ databases">
        <authorList>
            <person name="Tarantini F.S."/>
            <person name="Hong K.W."/>
            <person name="Chan K.G."/>
        </authorList>
    </citation>
    <scope>NUCLEOTIDE SEQUENCE</scope>
    <source>
        <strain evidence="3">32-07</strain>
    </source>
</reference>
<evidence type="ECO:0000313" key="3">
    <source>
        <dbReference type="EMBL" id="QXJ21011.1"/>
    </source>
</evidence>